<name>A0A069RNB7_PEPLI</name>
<proteinExistence type="predicted"/>
<reference evidence="1 2" key="1">
    <citation type="submission" date="2014-03" db="EMBL/GenBank/DDBJ databases">
        <title>Genome sequence of Clostridium litorale W6, DSM 5388.</title>
        <authorList>
            <person name="Poehlein A."/>
            <person name="Jagirdar A."/>
            <person name="Khonsari B."/>
            <person name="Chibani C.M."/>
            <person name="Gutierrez Gutierrez D.A."/>
            <person name="Davydova E."/>
            <person name="Alghaithi H.S."/>
            <person name="Nair K.P."/>
            <person name="Dhamotharan K."/>
            <person name="Chandran L."/>
            <person name="G W."/>
            <person name="Daniel R."/>
        </authorList>
    </citation>
    <scope>NUCLEOTIDE SEQUENCE [LARGE SCALE GENOMIC DNA]</scope>
    <source>
        <strain evidence="1 2">W6</strain>
    </source>
</reference>
<dbReference type="AlphaFoldDB" id="A0A069RNB7"/>
<evidence type="ECO:0000313" key="1">
    <source>
        <dbReference type="EMBL" id="KDR95662.1"/>
    </source>
</evidence>
<dbReference type="eggNOG" id="ENOG5033URH">
    <property type="taxonomic scope" value="Bacteria"/>
</dbReference>
<organism evidence="1 2">
    <name type="scientific">Peptoclostridium litorale DSM 5388</name>
    <dbReference type="NCBI Taxonomy" id="1121324"/>
    <lineage>
        <taxon>Bacteria</taxon>
        <taxon>Bacillati</taxon>
        <taxon>Bacillota</taxon>
        <taxon>Clostridia</taxon>
        <taxon>Peptostreptococcales</taxon>
        <taxon>Peptoclostridiaceae</taxon>
        <taxon>Peptoclostridium</taxon>
    </lineage>
</organism>
<protein>
    <submittedName>
        <fullName evidence="1">Uncharacterized protein</fullName>
    </submittedName>
</protein>
<dbReference type="STRING" id="1121324.CLIT_10c03890"/>
<accession>A0A069RNB7</accession>
<keyword evidence="2" id="KW-1185">Reference proteome</keyword>
<evidence type="ECO:0000313" key="2">
    <source>
        <dbReference type="Proteomes" id="UP000027946"/>
    </source>
</evidence>
<dbReference type="RefSeq" id="WP_038264076.1">
    <property type="nucleotide sequence ID" value="NZ_FSRH01000006.1"/>
</dbReference>
<sequence>MIEVTFVNKKGQKVLNSVEVEHDLKINADFEYVNDISSSITQKNIMVFDCKLDHRVFNFEDIEEEFYEELGIDEEYLQVFFEDITNYVKDISEDVEQELRDEYKFDGIKVHAQVYDLDENFTDVKFVFIISFKDIPRKQLVDLTRVVAKRQLEGSSKYFN</sequence>
<dbReference type="EMBL" id="JJMM01000010">
    <property type="protein sequence ID" value="KDR95662.1"/>
    <property type="molecule type" value="Genomic_DNA"/>
</dbReference>
<dbReference type="OrthoDB" id="1757712at2"/>
<comment type="caution">
    <text evidence="1">The sequence shown here is derived from an EMBL/GenBank/DDBJ whole genome shotgun (WGS) entry which is preliminary data.</text>
</comment>
<dbReference type="Proteomes" id="UP000027946">
    <property type="component" value="Unassembled WGS sequence"/>
</dbReference>
<gene>
    <name evidence="1" type="ORF">CLIT_10c03890</name>
</gene>